<keyword evidence="3" id="KW-1185">Reference proteome</keyword>
<dbReference type="PANTHER" id="PTHR35983">
    <property type="entry name" value="UPF0166 PROTEIN TM_0021"/>
    <property type="match status" value="1"/>
</dbReference>
<gene>
    <name evidence="2" type="ORF">N2K84_08595</name>
</gene>
<dbReference type="InterPro" id="IPR011322">
    <property type="entry name" value="N-reg_PII-like_a/b"/>
</dbReference>
<dbReference type="PANTHER" id="PTHR35983:SF1">
    <property type="entry name" value="UPF0166 PROTEIN TM_0021"/>
    <property type="match status" value="1"/>
</dbReference>
<protein>
    <submittedName>
        <fullName evidence="2">DUF190 domain-containing protein</fullName>
    </submittedName>
</protein>
<sequence>MKGKASVLKIYISELDKINSAQLFEEIVKEAREFGLAGATVYRGVLSFGASHSVQTDKAFYQPEHLPVIIEIVDAEEPIRRFAERVHELIDLSQKGALVTIHPVEVVEYKPGDKYNEFGSF</sequence>
<dbReference type="EMBL" id="JAPAAF010000009">
    <property type="protein sequence ID" value="MCW0482782.1"/>
    <property type="molecule type" value="Genomic_DNA"/>
</dbReference>
<dbReference type="RefSeq" id="WP_282591385.1">
    <property type="nucleotide sequence ID" value="NZ_JAPAAF010000009.1"/>
</dbReference>
<dbReference type="AlphaFoldDB" id="A0AA41Y7X9"/>
<reference evidence="2" key="1">
    <citation type="submission" date="2022-10" db="EMBL/GenBank/DDBJ databases">
        <title>Gaoshiqiia sediminis gen. nov., sp. nov., isolated from coastal sediment.</title>
        <authorList>
            <person name="Yu W.X."/>
            <person name="Mu D.S."/>
            <person name="Du J.Z."/>
            <person name="Liang Y.Q."/>
        </authorList>
    </citation>
    <scope>NUCLEOTIDE SEQUENCE</scope>
    <source>
        <strain evidence="2">A06</strain>
    </source>
</reference>
<dbReference type="Gene3D" id="3.30.70.120">
    <property type="match status" value="1"/>
</dbReference>
<dbReference type="Proteomes" id="UP001163821">
    <property type="component" value="Unassembled WGS sequence"/>
</dbReference>
<organism evidence="2 3">
    <name type="scientific">Gaoshiqia sediminis</name>
    <dbReference type="NCBI Taxonomy" id="2986998"/>
    <lineage>
        <taxon>Bacteria</taxon>
        <taxon>Pseudomonadati</taxon>
        <taxon>Bacteroidota</taxon>
        <taxon>Bacteroidia</taxon>
        <taxon>Marinilabiliales</taxon>
        <taxon>Prolixibacteraceae</taxon>
        <taxon>Gaoshiqia</taxon>
    </lineage>
</organism>
<dbReference type="InterPro" id="IPR003793">
    <property type="entry name" value="UPF0166"/>
</dbReference>
<evidence type="ECO:0000256" key="1">
    <source>
        <dbReference type="ARBA" id="ARBA00010554"/>
    </source>
</evidence>
<evidence type="ECO:0000313" key="2">
    <source>
        <dbReference type="EMBL" id="MCW0482782.1"/>
    </source>
</evidence>
<dbReference type="InterPro" id="IPR015867">
    <property type="entry name" value="N-reg_PII/ATP_PRibTrfase_C"/>
</dbReference>
<evidence type="ECO:0000313" key="3">
    <source>
        <dbReference type="Proteomes" id="UP001163821"/>
    </source>
</evidence>
<comment type="similarity">
    <text evidence="1">Belongs to the UPF0166 family.</text>
</comment>
<dbReference type="SUPFAM" id="SSF54913">
    <property type="entry name" value="GlnB-like"/>
    <property type="match status" value="1"/>
</dbReference>
<dbReference type="Pfam" id="PF02641">
    <property type="entry name" value="DUF190"/>
    <property type="match status" value="1"/>
</dbReference>
<comment type="caution">
    <text evidence="2">The sequence shown here is derived from an EMBL/GenBank/DDBJ whole genome shotgun (WGS) entry which is preliminary data.</text>
</comment>
<proteinExistence type="inferred from homology"/>
<name>A0AA41Y7X9_9BACT</name>
<accession>A0AA41Y7X9</accession>